<dbReference type="AlphaFoldDB" id="A0A2I0KJ31"/>
<keyword evidence="3" id="KW-1185">Reference proteome</keyword>
<comment type="caution">
    <text evidence="2">The sequence shown here is derived from an EMBL/GenBank/DDBJ whole genome shotgun (WGS) entry which is preliminary data.</text>
</comment>
<sequence length="200" mass="21787">MISGDSFSQACPSRVPTGRWTLPIAHAGPDESPHSGPYTSKTEEQATIESCTRKVAGAQMGASHGLWLHPLIEHATKEGQAVSTPFWSTDSKDKNVGPRLRIPDRRARGPSVEPVKLVYCYQERSVPRTPRPGRLNGPRPTGRKQECSCASTQVQGQIEAAGVGVYKPSLDHSRAERSFSRLYRGWHDPNGPKGSIGTGY</sequence>
<proteinExistence type="predicted"/>
<dbReference type="Proteomes" id="UP000233551">
    <property type="component" value="Unassembled WGS sequence"/>
</dbReference>
<accession>A0A2I0KJ31</accession>
<dbReference type="EMBL" id="PGOL01000554">
    <property type="protein sequence ID" value="PKI68459.1"/>
    <property type="molecule type" value="Genomic_DNA"/>
</dbReference>
<protein>
    <submittedName>
        <fullName evidence="2">Uncharacterized protein</fullName>
    </submittedName>
</protein>
<organism evidence="2 3">
    <name type="scientific">Punica granatum</name>
    <name type="common">Pomegranate</name>
    <dbReference type="NCBI Taxonomy" id="22663"/>
    <lineage>
        <taxon>Eukaryota</taxon>
        <taxon>Viridiplantae</taxon>
        <taxon>Streptophyta</taxon>
        <taxon>Embryophyta</taxon>
        <taxon>Tracheophyta</taxon>
        <taxon>Spermatophyta</taxon>
        <taxon>Magnoliopsida</taxon>
        <taxon>eudicotyledons</taxon>
        <taxon>Gunneridae</taxon>
        <taxon>Pentapetalae</taxon>
        <taxon>rosids</taxon>
        <taxon>malvids</taxon>
        <taxon>Myrtales</taxon>
        <taxon>Lythraceae</taxon>
        <taxon>Punica</taxon>
    </lineage>
</organism>
<evidence type="ECO:0000313" key="3">
    <source>
        <dbReference type="Proteomes" id="UP000233551"/>
    </source>
</evidence>
<feature type="compositionally biased region" description="Polar residues" evidence="1">
    <location>
        <begin position="1"/>
        <end position="11"/>
    </location>
</feature>
<evidence type="ECO:0000256" key="1">
    <source>
        <dbReference type="SAM" id="MobiDB-lite"/>
    </source>
</evidence>
<gene>
    <name evidence="2" type="ORF">CRG98_011148</name>
</gene>
<feature type="region of interest" description="Disordered" evidence="1">
    <location>
        <begin position="1"/>
        <end position="40"/>
    </location>
</feature>
<reference evidence="2 3" key="1">
    <citation type="submission" date="2017-11" db="EMBL/GenBank/DDBJ databases">
        <title>De-novo sequencing of pomegranate (Punica granatum L.) genome.</title>
        <authorList>
            <person name="Akparov Z."/>
            <person name="Amiraslanov A."/>
            <person name="Hajiyeva S."/>
            <person name="Abbasov M."/>
            <person name="Kaur K."/>
            <person name="Hamwieh A."/>
            <person name="Solovyev V."/>
            <person name="Salamov A."/>
            <person name="Braich B."/>
            <person name="Kosarev P."/>
            <person name="Mahmoud A."/>
            <person name="Hajiyev E."/>
            <person name="Babayeva S."/>
            <person name="Izzatullayeva V."/>
            <person name="Mammadov A."/>
            <person name="Mammadov A."/>
            <person name="Sharifova S."/>
            <person name="Ojaghi J."/>
            <person name="Eynullazada K."/>
            <person name="Bayramov B."/>
            <person name="Abdulazimova A."/>
            <person name="Shahmuradov I."/>
        </authorList>
    </citation>
    <scope>NUCLEOTIDE SEQUENCE [LARGE SCALE GENOMIC DNA]</scope>
    <source>
        <strain evidence="3">cv. AG2017</strain>
        <tissue evidence="2">Leaf</tissue>
    </source>
</reference>
<feature type="region of interest" description="Disordered" evidence="1">
    <location>
        <begin position="126"/>
        <end position="145"/>
    </location>
</feature>
<evidence type="ECO:0000313" key="2">
    <source>
        <dbReference type="EMBL" id="PKI68459.1"/>
    </source>
</evidence>
<name>A0A2I0KJ31_PUNGR</name>